<accession>A0A0D3H3Q3</accession>
<keyword evidence="5" id="KW-0805">Transcription regulation</keyword>
<dbReference type="SUPFAM" id="SSF57667">
    <property type="entry name" value="beta-beta-alpha zinc fingers"/>
    <property type="match status" value="1"/>
</dbReference>
<dbReference type="Pfam" id="PF13912">
    <property type="entry name" value="zf-C2H2_6"/>
    <property type="match status" value="1"/>
</dbReference>
<dbReference type="STRING" id="65489.A0A0D3H3Q3"/>
<evidence type="ECO:0000259" key="9">
    <source>
        <dbReference type="PROSITE" id="PS50157"/>
    </source>
</evidence>
<evidence type="ECO:0000256" key="2">
    <source>
        <dbReference type="ARBA" id="ARBA00022737"/>
    </source>
</evidence>
<evidence type="ECO:0000313" key="11">
    <source>
        <dbReference type="Proteomes" id="UP000026960"/>
    </source>
</evidence>
<dbReference type="PANTHER" id="PTHR45988">
    <property type="entry name" value="C2H2 TYPE ZINC FINGER TRANSCRIPTION FACTOR FAMILY-RELATED"/>
    <property type="match status" value="1"/>
</dbReference>
<sequence length="416" mass="44912">MAPSRISSSESERPVGSYRFHIPRQPPRIQAEGGKRHMIIGDRRHGGTALWRRGSMLPPSLPRWGVQDGHGHVDGSSRQHPSELGSSSALSVLIGGWIWRSAAAQAHGEVIDGGRCEDEAGDHMQPPPASSASMAMLSEERISASGIVVRERQLHGYGERPFLPCLATMAAKGTAREISTKKIAKKDHGEVGDLTMAMLMPSWTSTGNHSSRNPTRCLEQLPEPSKRAHSEAYGNMQLATGDLIVGLHKQATITVPPPNISEIGGHLTAHKNNEMTVGKRVQHIIDVSVAKEATRSLVSSARQSRRGPYECRKCGTMFSSGQALGGHMKSHNSDERWGDKRVPSAFVGSFLSLITPIDVSNVSVPSSRNPHTSSIPNKEEGRVLVMGAAPLNGVPKGSFRLFGENIAEAPKEEPME</sequence>
<reference evidence="10" key="1">
    <citation type="journal article" date="2009" name="Rice">
        <title>De Novo Next Generation Sequencing of Plant Genomes.</title>
        <authorList>
            <person name="Rounsley S."/>
            <person name="Marri P.R."/>
            <person name="Yu Y."/>
            <person name="He R."/>
            <person name="Sisneros N."/>
            <person name="Goicoechea J.L."/>
            <person name="Lee S.J."/>
            <person name="Angelova A."/>
            <person name="Kudrna D."/>
            <person name="Luo M."/>
            <person name="Affourtit J."/>
            <person name="Desany B."/>
            <person name="Knight J."/>
            <person name="Niazi F."/>
            <person name="Egholm M."/>
            <person name="Wing R.A."/>
        </authorList>
    </citation>
    <scope>NUCLEOTIDE SEQUENCE [LARGE SCALE GENOMIC DNA]</scope>
    <source>
        <strain evidence="10">cv. IRGC 105608</strain>
    </source>
</reference>
<dbReference type="PROSITE" id="PS00028">
    <property type="entry name" value="ZINC_FINGER_C2H2_1"/>
    <property type="match status" value="1"/>
</dbReference>
<dbReference type="InterPro" id="IPR044653">
    <property type="entry name" value="AZF1/2/3-like"/>
</dbReference>
<evidence type="ECO:0000256" key="3">
    <source>
        <dbReference type="ARBA" id="ARBA00022771"/>
    </source>
</evidence>
<dbReference type="GO" id="GO:0005634">
    <property type="term" value="C:nucleus"/>
    <property type="evidence" value="ECO:0007669"/>
    <property type="project" value="TreeGrafter"/>
</dbReference>
<keyword evidence="1" id="KW-0479">Metal-binding</keyword>
<name>A0A0D3H3Q3_9ORYZ</name>
<feature type="compositionally biased region" description="Basic and acidic residues" evidence="8">
    <location>
        <begin position="113"/>
        <end position="122"/>
    </location>
</feature>
<keyword evidence="2" id="KW-0677">Repeat</keyword>
<evidence type="ECO:0000256" key="4">
    <source>
        <dbReference type="ARBA" id="ARBA00022833"/>
    </source>
</evidence>
<keyword evidence="11" id="KW-1185">Reference proteome</keyword>
<dbReference type="GO" id="GO:0000976">
    <property type="term" value="F:transcription cis-regulatory region binding"/>
    <property type="evidence" value="ECO:0007669"/>
    <property type="project" value="TreeGrafter"/>
</dbReference>
<dbReference type="AlphaFoldDB" id="A0A0D3H3Q3"/>
<dbReference type="PaxDb" id="65489-OBART09G01020.1"/>
<dbReference type="Gramene" id="OBART09G01020.1">
    <property type="protein sequence ID" value="OBART09G01020.1"/>
    <property type="gene ID" value="OBART09G01020"/>
</dbReference>
<keyword evidence="3 7" id="KW-0863">Zinc-finger</keyword>
<dbReference type="PROSITE" id="PS50157">
    <property type="entry name" value="ZINC_FINGER_C2H2_2"/>
    <property type="match status" value="1"/>
</dbReference>
<dbReference type="InterPro" id="IPR013087">
    <property type="entry name" value="Znf_C2H2_type"/>
</dbReference>
<dbReference type="HOGENOM" id="CLU_722368_0_0_1"/>
<dbReference type="Proteomes" id="UP000026960">
    <property type="component" value="Chromosome 9"/>
</dbReference>
<dbReference type="InterPro" id="IPR036236">
    <property type="entry name" value="Znf_C2H2_sf"/>
</dbReference>
<dbReference type="EnsemblPlants" id="OBART09G01020.1">
    <property type="protein sequence ID" value="OBART09G01020.1"/>
    <property type="gene ID" value="OBART09G01020"/>
</dbReference>
<feature type="compositionally biased region" description="Basic and acidic residues" evidence="8">
    <location>
        <begin position="69"/>
        <end position="81"/>
    </location>
</feature>
<organism evidence="10">
    <name type="scientific">Oryza barthii</name>
    <dbReference type="NCBI Taxonomy" id="65489"/>
    <lineage>
        <taxon>Eukaryota</taxon>
        <taxon>Viridiplantae</taxon>
        <taxon>Streptophyta</taxon>
        <taxon>Embryophyta</taxon>
        <taxon>Tracheophyta</taxon>
        <taxon>Spermatophyta</taxon>
        <taxon>Magnoliopsida</taxon>
        <taxon>Liliopsida</taxon>
        <taxon>Poales</taxon>
        <taxon>Poaceae</taxon>
        <taxon>BOP clade</taxon>
        <taxon>Oryzoideae</taxon>
        <taxon>Oryzeae</taxon>
        <taxon>Oryzinae</taxon>
        <taxon>Oryza</taxon>
    </lineage>
</organism>
<proteinExistence type="predicted"/>
<evidence type="ECO:0000256" key="7">
    <source>
        <dbReference type="PROSITE-ProRule" id="PRU00042"/>
    </source>
</evidence>
<feature type="domain" description="C2H2-type" evidence="9">
    <location>
        <begin position="309"/>
        <end position="336"/>
    </location>
</feature>
<evidence type="ECO:0000256" key="8">
    <source>
        <dbReference type="SAM" id="MobiDB-lite"/>
    </source>
</evidence>
<keyword evidence="6" id="KW-0804">Transcription</keyword>
<feature type="region of interest" description="Disordered" evidence="8">
    <location>
        <begin position="1"/>
        <end position="34"/>
    </location>
</feature>
<reference evidence="10" key="2">
    <citation type="submission" date="2015-03" db="UniProtKB">
        <authorList>
            <consortium name="EnsemblPlants"/>
        </authorList>
    </citation>
    <scope>IDENTIFICATION</scope>
</reference>
<dbReference type="GO" id="GO:0008270">
    <property type="term" value="F:zinc ion binding"/>
    <property type="evidence" value="ECO:0007669"/>
    <property type="project" value="UniProtKB-KW"/>
</dbReference>
<evidence type="ECO:0000313" key="10">
    <source>
        <dbReference type="EnsemblPlants" id="OBART09G01020.1"/>
    </source>
</evidence>
<keyword evidence="4" id="KW-0862">Zinc</keyword>
<protein>
    <recommendedName>
        <fullName evidence="9">C2H2-type domain-containing protein</fullName>
    </recommendedName>
</protein>
<feature type="region of interest" description="Disordered" evidence="8">
    <location>
        <begin position="61"/>
        <end position="84"/>
    </location>
</feature>
<dbReference type="GO" id="GO:0003700">
    <property type="term" value="F:DNA-binding transcription factor activity"/>
    <property type="evidence" value="ECO:0007669"/>
    <property type="project" value="InterPro"/>
</dbReference>
<evidence type="ECO:0000256" key="6">
    <source>
        <dbReference type="ARBA" id="ARBA00023163"/>
    </source>
</evidence>
<feature type="region of interest" description="Disordered" evidence="8">
    <location>
        <begin position="113"/>
        <end position="133"/>
    </location>
</feature>
<dbReference type="Gene3D" id="3.30.160.60">
    <property type="entry name" value="Classic Zinc Finger"/>
    <property type="match status" value="1"/>
</dbReference>
<evidence type="ECO:0000256" key="5">
    <source>
        <dbReference type="ARBA" id="ARBA00023015"/>
    </source>
</evidence>
<dbReference type="PANTHER" id="PTHR45988:SF18">
    <property type="entry name" value="C2H2-TYPE ZINC FINGER FAMILY PROTEIN"/>
    <property type="match status" value="1"/>
</dbReference>
<evidence type="ECO:0000256" key="1">
    <source>
        <dbReference type="ARBA" id="ARBA00022723"/>
    </source>
</evidence>